<dbReference type="InterPro" id="IPR035176">
    <property type="entry name" value="PEP"/>
</dbReference>
<sequence length="161" mass="18170">MFDFGDELTVESYRIPWLIWVQVLVIFLLILLLYCFTIISLDPTDSCSSSSSSQNTHIENKRFPKHSTASTVVTNRLQNTQVGANQSIKGEIAAGTSRRVVVRRGEEINADREDQYAAGINIYFHPCYYVRLARTAFLKCLGLDSASENSSNQQGKKKKEQ</sequence>
<dbReference type="EMBL" id="KE344827">
    <property type="protein sequence ID" value="EXB80816.1"/>
    <property type="molecule type" value="Genomic_DNA"/>
</dbReference>
<dbReference type="GO" id="GO:0045087">
    <property type="term" value="P:innate immune response"/>
    <property type="evidence" value="ECO:0007669"/>
    <property type="project" value="InterPro"/>
</dbReference>
<keyword evidence="5" id="KW-1185">Reference proteome</keyword>
<evidence type="ECO:0000313" key="4">
    <source>
        <dbReference type="EMBL" id="EXB80816.1"/>
    </source>
</evidence>
<proteinExistence type="inferred from homology"/>
<keyword evidence="3" id="KW-0812">Transmembrane</keyword>
<accession>W9RB47</accession>
<comment type="similarity">
    <text evidence="1">Belongs to the brassicaceae elicitor peptide family.</text>
</comment>
<evidence type="ECO:0000256" key="3">
    <source>
        <dbReference type="SAM" id="Phobius"/>
    </source>
</evidence>
<dbReference type="KEGG" id="mnt:21402982"/>
<protein>
    <submittedName>
        <fullName evidence="4">Uncharacterized protein</fullName>
    </submittedName>
</protein>
<dbReference type="Proteomes" id="UP000030645">
    <property type="component" value="Unassembled WGS sequence"/>
</dbReference>
<name>W9RB47_9ROSA</name>
<keyword evidence="2" id="KW-0611">Plant defense</keyword>
<reference evidence="5" key="1">
    <citation type="submission" date="2013-01" db="EMBL/GenBank/DDBJ databases">
        <title>Draft Genome Sequence of a Mulberry Tree, Morus notabilis C.K. Schneid.</title>
        <authorList>
            <person name="He N."/>
            <person name="Zhao S."/>
        </authorList>
    </citation>
    <scope>NUCLEOTIDE SEQUENCE</scope>
</reference>
<evidence type="ECO:0000256" key="2">
    <source>
        <dbReference type="ARBA" id="ARBA00022821"/>
    </source>
</evidence>
<keyword evidence="3" id="KW-1133">Transmembrane helix</keyword>
<dbReference type="OrthoDB" id="1653570at2759"/>
<evidence type="ECO:0000256" key="1">
    <source>
        <dbReference type="ARBA" id="ARBA00011021"/>
    </source>
</evidence>
<feature type="transmembrane region" description="Helical" evidence="3">
    <location>
        <begin position="17"/>
        <end position="41"/>
    </location>
</feature>
<keyword evidence="3" id="KW-0472">Membrane</keyword>
<dbReference type="Pfam" id="PF17232">
    <property type="entry name" value="Pep1_7"/>
    <property type="match status" value="1"/>
</dbReference>
<dbReference type="eggNOG" id="ENOG502S5K9">
    <property type="taxonomic scope" value="Eukaryota"/>
</dbReference>
<dbReference type="PANTHER" id="PTHR35771:SF3">
    <property type="entry name" value="TRANSMEMBRANE PROTEIN"/>
    <property type="match status" value="1"/>
</dbReference>
<dbReference type="AlphaFoldDB" id="W9RB47"/>
<evidence type="ECO:0000313" key="5">
    <source>
        <dbReference type="Proteomes" id="UP000030645"/>
    </source>
</evidence>
<gene>
    <name evidence="4" type="ORF">L484_020070</name>
</gene>
<dbReference type="PANTHER" id="PTHR35771">
    <property type="entry name" value="TRANSMEMBRANE PROTEIN-RELATED"/>
    <property type="match status" value="1"/>
</dbReference>
<organism evidence="4 5">
    <name type="scientific">Morus notabilis</name>
    <dbReference type="NCBI Taxonomy" id="981085"/>
    <lineage>
        <taxon>Eukaryota</taxon>
        <taxon>Viridiplantae</taxon>
        <taxon>Streptophyta</taxon>
        <taxon>Embryophyta</taxon>
        <taxon>Tracheophyta</taxon>
        <taxon>Spermatophyta</taxon>
        <taxon>Magnoliopsida</taxon>
        <taxon>eudicotyledons</taxon>
        <taxon>Gunneridae</taxon>
        <taxon>Pentapetalae</taxon>
        <taxon>rosids</taxon>
        <taxon>fabids</taxon>
        <taxon>Rosales</taxon>
        <taxon>Moraceae</taxon>
        <taxon>Moreae</taxon>
        <taxon>Morus</taxon>
    </lineage>
</organism>